<name>A0A0F9P2M4_9ZZZZ</name>
<organism evidence="2">
    <name type="scientific">marine sediment metagenome</name>
    <dbReference type="NCBI Taxonomy" id="412755"/>
    <lineage>
        <taxon>unclassified sequences</taxon>
        <taxon>metagenomes</taxon>
        <taxon>ecological metagenomes</taxon>
    </lineage>
</organism>
<protein>
    <recommendedName>
        <fullName evidence="1">YspA cpYpsA-related SLOG domain-containing protein</fullName>
    </recommendedName>
</protein>
<accession>A0A0F9P2M4</accession>
<comment type="caution">
    <text evidence="2">The sequence shown here is derived from an EMBL/GenBank/DDBJ whole genome shotgun (WGS) entry which is preliminary data.</text>
</comment>
<feature type="domain" description="YspA cpYpsA-related SLOG" evidence="1">
    <location>
        <begin position="1"/>
        <end position="63"/>
    </location>
</feature>
<dbReference type="AlphaFoldDB" id="A0A0F9P2M4"/>
<dbReference type="InterPro" id="IPR019627">
    <property type="entry name" value="YAcAr"/>
</dbReference>
<proteinExistence type="predicted"/>
<gene>
    <name evidence="2" type="ORF">LCGC14_0878400</name>
</gene>
<evidence type="ECO:0000259" key="1">
    <source>
        <dbReference type="Pfam" id="PF10686"/>
    </source>
</evidence>
<dbReference type="Pfam" id="PF10686">
    <property type="entry name" value="YAcAr"/>
    <property type="match status" value="1"/>
</dbReference>
<evidence type="ECO:0000313" key="2">
    <source>
        <dbReference type="EMBL" id="KKN26075.1"/>
    </source>
</evidence>
<sequence length="115" mass="12746">MRVLVCGDRKWENYEAILGRLRQLPEGSVIIEGEAQGADKMARRAAEELGLSFVSYPAAWDRFGRGAGRMRNRQMLRDGLPDLVLAFHSRLEDSKGTLNMVAIALQAGVQVEVMG</sequence>
<reference evidence="2" key="1">
    <citation type="journal article" date="2015" name="Nature">
        <title>Complex archaea that bridge the gap between prokaryotes and eukaryotes.</title>
        <authorList>
            <person name="Spang A."/>
            <person name="Saw J.H."/>
            <person name="Jorgensen S.L."/>
            <person name="Zaremba-Niedzwiedzka K."/>
            <person name="Martijn J."/>
            <person name="Lind A.E."/>
            <person name="van Eijk R."/>
            <person name="Schleper C."/>
            <person name="Guy L."/>
            <person name="Ettema T.J."/>
        </authorList>
    </citation>
    <scope>NUCLEOTIDE SEQUENCE</scope>
</reference>
<dbReference type="EMBL" id="LAZR01002749">
    <property type="protein sequence ID" value="KKN26075.1"/>
    <property type="molecule type" value="Genomic_DNA"/>
</dbReference>